<dbReference type="PANTHER" id="PTHR38457:SF1">
    <property type="entry name" value="REGULATOR ABRB-RELATED"/>
    <property type="match status" value="1"/>
</dbReference>
<dbReference type="PIRSF" id="PIRSF038991">
    <property type="entry name" value="Protein_AbrB"/>
    <property type="match status" value="1"/>
</dbReference>
<dbReference type="Pfam" id="PF05145">
    <property type="entry name" value="AbrB"/>
    <property type="match status" value="1"/>
</dbReference>
<evidence type="ECO:0000313" key="3">
    <source>
        <dbReference type="Proteomes" id="UP000192330"/>
    </source>
</evidence>
<dbReference type="RefSeq" id="WP_084350282.1">
    <property type="nucleotide sequence ID" value="NZ_FWYD01000001.1"/>
</dbReference>
<dbReference type="Proteomes" id="UP000192330">
    <property type="component" value="Unassembled WGS sequence"/>
</dbReference>
<reference evidence="2 3" key="1">
    <citation type="submission" date="2017-04" db="EMBL/GenBank/DDBJ databases">
        <authorList>
            <person name="Afonso C.L."/>
            <person name="Miller P.J."/>
            <person name="Scott M.A."/>
            <person name="Spackman E."/>
            <person name="Goraichik I."/>
            <person name="Dimitrov K.M."/>
            <person name="Suarez D.L."/>
            <person name="Swayne D.E."/>
        </authorList>
    </citation>
    <scope>NUCLEOTIDE SEQUENCE [LARGE SCALE GENOMIC DNA]</scope>
    <source>
        <strain evidence="2 3">CGMCC 1.12644</strain>
    </source>
</reference>
<keyword evidence="1" id="KW-0812">Transmembrane</keyword>
<dbReference type="AlphaFoldDB" id="A0A1W1Z0S8"/>
<dbReference type="InterPro" id="IPR007820">
    <property type="entry name" value="AbrB_fam"/>
</dbReference>
<dbReference type="NCBIfam" id="TIGR03082">
    <property type="entry name" value="Gneg_AbrB_dup"/>
    <property type="match status" value="1"/>
</dbReference>
<dbReference type="STRING" id="1387277.SAMN06295998_101104"/>
<keyword evidence="1" id="KW-0472">Membrane</keyword>
<protein>
    <recommendedName>
        <fullName evidence="4">Aminopeptidase</fullName>
    </recommendedName>
</protein>
<dbReference type="InterPro" id="IPR017516">
    <property type="entry name" value="AbrB_dup"/>
</dbReference>
<feature type="transmembrane region" description="Helical" evidence="1">
    <location>
        <begin position="152"/>
        <end position="172"/>
    </location>
</feature>
<keyword evidence="3" id="KW-1185">Reference proteome</keyword>
<dbReference type="GO" id="GO:0010468">
    <property type="term" value="P:regulation of gene expression"/>
    <property type="evidence" value="ECO:0007669"/>
    <property type="project" value="InterPro"/>
</dbReference>
<dbReference type="OrthoDB" id="7157734at2"/>
<feature type="transmembrane region" description="Helical" evidence="1">
    <location>
        <begin position="217"/>
        <end position="236"/>
    </location>
</feature>
<evidence type="ECO:0000256" key="1">
    <source>
        <dbReference type="SAM" id="Phobius"/>
    </source>
</evidence>
<dbReference type="PANTHER" id="PTHR38457">
    <property type="entry name" value="REGULATOR ABRB-RELATED"/>
    <property type="match status" value="1"/>
</dbReference>
<proteinExistence type="predicted"/>
<evidence type="ECO:0008006" key="4">
    <source>
        <dbReference type="Google" id="ProtNLM"/>
    </source>
</evidence>
<gene>
    <name evidence="2" type="ORF">SAMN06295998_101104</name>
</gene>
<accession>A0A1W1Z0S8</accession>
<feature type="transmembrane region" description="Helical" evidence="1">
    <location>
        <begin position="192"/>
        <end position="210"/>
    </location>
</feature>
<feature type="transmembrane region" description="Helical" evidence="1">
    <location>
        <begin position="242"/>
        <end position="262"/>
    </location>
</feature>
<organism evidence="2 3">
    <name type="scientific">Primorskyibacter flagellatus</name>
    <dbReference type="NCBI Taxonomy" id="1387277"/>
    <lineage>
        <taxon>Bacteria</taxon>
        <taxon>Pseudomonadati</taxon>
        <taxon>Pseudomonadota</taxon>
        <taxon>Alphaproteobacteria</taxon>
        <taxon>Rhodobacterales</taxon>
        <taxon>Roseobacteraceae</taxon>
        <taxon>Primorskyibacter</taxon>
    </lineage>
</organism>
<sequence length="359" mass="37898">MRPRFLLITWIMLLAGAAGGILAASVHLPMPWMLGSLAAIAVIVATTPDRILGDYVFPRRLRETFTGVIGVMIGTQVSPEMIAHLGFLPLSVIALALFVVLAHGGNYLIFRHIGGMEKSTAFFSGSPGGLMESIALGDASGADIRVLSIQQFLRIILVVGLLPLGFSIWRGAPVGSAAGMAPMGHTAEDLPLWAGLLLMVLLVFLGQAVGRRIRLPAAQLIGPLVLTGALNVTGLMPLHLPGWVIGVAQVVVGVGLGMRFVGVTGRMLTRSVGLSLLSVSYMMVIGAGFAWALHAATNIPFEHMLLSFAPGGVTEMSLVALSLSANPALVSIHHLIRILLTVLELSLVARRLNLSQRMP</sequence>
<dbReference type="GO" id="GO:0016020">
    <property type="term" value="C:membrane"/>
    <property type="evidence" value="ECO:0007669"/>
    <property type="project" value="InterPro"/>
</dbReference>
<evidence type="ECO:0000313" key="2">
    <source>
        <dbReference type="EMBL" id="SMC41691.1"/>
    </source>
</evidence>
<feature type="transmembrane region" description="Helical" evidence="1">
    <location>
        <begin position="88"/>
        <end position="110"/>
    </location>
</feature>
<keyword evidence="1" id="KW-1133">Transmembrane helix</keyword>
<feature type="transmembrane region" description="Helical" evidence="1">
    <location>
        <begin position="274"/>
        <end position="296"/>
    </location>
</feature>
<dbReference type="EMBL" id="FWYD01000001">
    <property type="protein sequence ID" value="SMC41691.1"/>
    <property type="molecule type" value="Genomic_DNA"/>
</dbReference>
<name>A0A1W1Z0S8_9RHOB</name>